<dbReference type="NCBIfam" id="TIGR01315">
    <property type="entry name" value="5C_CHO_kinase"/>
    <property type="match status" value="1"/>
</dbReference>
<name>A0A380MP21_9GAMM</name>
<reference evidence="5 6" key="1">
    <citation type="submission" date="2018-06" db="EMBL/GenBank/DDBJ databases">
        <authorList>
            <consortium name="Pathogen Informatics"/>
            <person name="Doyle S."/>
        </authorList>
    </citation>
    <scope>NUCLEOTIDE SEQUENCE [LARGE SCALE GENOMIC DNA]</scope>
    <source>
        <strain evidence="5 6">NCTC13337</strain>
    </source>
</reference>
<dbReference type="InterPro" id="IPR006003">
    <property type="entry name" value="FGGY_RbtK-like"/>
</dbReference>
<gene>
    <name evidence="5" type="primary">araB</name>
    <name evidence="5" type="ORF">NCTC13337_00699</name>
</gene>
<dbReference type="Gene3D" id="3.30.420.40">
    <property type="match status" value="1"/>
</dbReference>
<dbReference type="GO" id="GO:0019321">
    <property type="term" value="P:pentose metabolic process"/>
    <property type="evidence" value="ECO:0007669"/>
    <property type="project" value="TreeGrafter"/>
</dbReference>
<dbReference type="EC" id="2.7.1.16" evidence="5"/>
<evidence type="ECO:0000313" key="5">
    <source>
        <dbReference type="EMBL" id="SUO94369.1"/>
    </source>
</evidence>
<accession>A0A380MP21</accession>
<keyword evidence="3 5" id="KW-0418">Kinase</keyword>
<evidence type="ECO:0000256" key="1">
    <source>
        <dbReference type="ARBA" id="ARBA00009156"/>
    </source>
</evidence>
<proteinExistence type="inferred from homology"/>
<evidence type="ECO:0000256" key="3">
    <source>
        <dbReference type="ARBA" id="ARBA00022777"/>
    </source>
</evidence>
<dbReference type="AlphaFoldDB" id="A0A380MP21"/>
<dbReference type="GO" id="GO:0005737">
    <property type="term" value="C:cytoplasm"/>
    <property type="evidence" value="ECO:0007669"/>
    <property type="project" value="TreeGrafter"/>
</dbReference>
<evidence type="ECO:0000259" key="4">
    <source>
        <dbReference type="Pfam" id="PF00370"/>
    </source>
</evidence>
<dbReference type="Pfam" id="PF00370">
    <property type="entry name" value="FGGY_N"/>
    <property type="match status" value="1"/>
</dbReference>
<dbReference type="EMBL" id="UHIC01000001">
    <property type="protein sequence ID" value="SUO94369.1"/>
    <property type="molecule type" value="Genomic_DNA"/>
</dbReference>
<dbReference type="PANTHER" id="PTHR43435:SF4">
    <property type="entry name" value="FGGY CARBOHYDRATE KINASE DOMAIN-CONTAINING PROTEIN"/>
    <property type="match status" value="1"/>
</dbReference>
<evidence type="ECO:0000313" key="6">
    <source>
        <dbReference type="Proteomes" id="UP000254601"/>
    </source>
</evidence>
<organism evidence="5 6">
    <name type="scientific">Suttonella ornithocola</name>
    <dbReference type="NCBI Taxonomy" id="279832"/>
    <lineage>
        <taxon>Bacteria</taxon>
        <taxon>Pseudomonadati</taxon>
        <taxon>Pseudomonadota</taxon>
        <taxon>Gammaproteobacteria</taxon>
        <taxon>Cardiobacteriales</taxon>
        <taxon>Cardiobacteriaceae</taxon>
        <taxon>Suttonella</taxon>
    </lineage>
</organism>
<dbReference type="InterPro" id="IPR043129">
    <property type="entry name" value="ATPase_NBD"/>
</dbReference>
<comment type="similarity">
    <text evidence="1">Belongs to the FGGY kinase family.</text>
</comment>
<keyword evidence="6" id="KW-1185">Reference proteome</keyword>
<dbReference type="InterPro" id="IPR018484">
    <property type="entry name" value="FGGY_N"/>
</dbReference>
<dbReference type="SUPFAM" id="SSF53067">
    <property type="entry name" value="Actin-like ATPase domain"/>
    <property type="match status" value="1"/>
</dbReference>
<evidence type="ECO:0000256" key="2">
    <source>
        <dbReference type="ARBA" id="ARBA00022679"/>
    </source>
</evidence>
<dbReference type="PANTHER" id="PTHR43435">
    <property type="entry name" value="RIBULOKINASE"/>
    <property type="match status" value="1"/>
</dbReference>
<keyword evidence="2 5" id="KW-0808">Transferase</keyword>
<sequence length="308" mass="33901">MAYYLGVDVGTGSARAGVFDDKGALLAVAKQDIKIWRTGENIVEQSSENIWQAVCYAVRATIKASKIDPSLLKGIGFDATCSLVVLGENGNPLSVSMSGDVQRNIIVWMDYRANKEAAQINQGKYEVLRYVGGSISPEMQTPKLLWLSKHLPQTYQQAWQFMDLVDYLTWRATGALTRSLCTLTCKWTYLAHEERWDENYFRAIGLSDLVEQNFVRIGEKVVSPGTPLAEGLTEEVAKEWGVLPRTAVASGLIDAHAGGLGTVGALEDIEHTMAYIFGTSSCTMTSTQTPTFIVKSAKKQNVIYRQNG</sequence>
<dbReference type="GO" id="GO:0008741">
    <property type="term" value="F:ribulokinase activity"/>
    <property type="evidence" value="ECO:0007669"/>
    <property type="project" value="UniProtKB-EC"/>
</dbReference>
<feature type="domain" description="Carbohydrate kinase FGGY N-terminal" evidence="4">
    <location>
        <begin position="3"/>
        <end position="261"/>
    </location>
</feature>
<dbReference type="GO" id="GO:0019150">
    <property type="term" value="F:D-ribulokinase activity"/>
    <property type="evidence" value="ECO:0007669"/>
    <property type="project" value="TreeGrafter"/>
</dbReference>
<dbReference type="Proteomes" id="UP000254601">
    <property type="component" value="Unassembled WGS sequence"/>
</dbReference>
<protein>
    <submittedName>
        <fullName evidence="5">Ribulokinase</fullName>
        <ecNumber evidence="5">2.7.1.16</ecNumber>
    </submittedName>
</protein>